<gene>
    <name evidence="12" type="ORF">ACHINZ_4370</name>
</gene>
<evidence type="ECO:0000256" key="9">
    <source>
        <dbReference type="SAM" id="Phobius"/>
    </source>
</evidence>
<dbReference type="GO" id="GO:0046872">
    <property type="term" value="F:metal ion binding"/>
    <property type="evidence" value="ECO:0007669"/>
    <property type="project" value="UniProtKB-KW"/>
</dbReference>
<evidence type="ECO:0008006" key="13">
    <source>
        <dbReference type="Google" id="ProtNLM"/>
    </source>
</evidence>
<name>A0AAT9G4X7_9ENTR</name>
<evidence type="ECO:0000256" key="8">
    <source>
        <dbReference type="ARBA" id="ARBA00023049"/>
    </source>
</evidence>
<dbReference type="Pfam" id="PF01551">
    <property type="entry name" value="Peptidase_M23"/>
    <property type="match status" value="1"/>
</dbReference>
<dbReference type="InterPro" id="IPR016047">
    <property type="entry name" value="M23ase_b-sheet_dom"/>
</dbReference>
<keyword evidence="9" id="KW-0472">Membrane</keyword>
<evidence type="ECO:0000256" key="7">
    <source>
        <dbReference type="ARBA" id="ARBA00022833"/>
    </source>
</evidence>
<dbReference type="AlphaFoldDB" id="A0AAT9G4X7"/>
<proteinExistence type="inferred from homology"/>
<comment type="cofactor">
    <cofactor evidence="1">
        <name>Zn(2+)</name>
        <dbReference type="ChEBI" id="CHEBI:29105"/>
    </cofactor>
</comment>
<dbReference type="InterPro" id="IPR011055">
    <property type="entry name" value="Dup_hybrid_motif"/>
</dbReference>
<organism evidence="12">
    <name type="scientific">Candidatus Aschnera chinzeii</name>
    <dbReference type="NCBI Taxonomy" id="1485666"/>
    <lineage>
        <taxon>Bacteria</taxon>
        <taxon>Pseudomonadati</taxon>
        <taxon>Pseudomonadota</taxon>
        <taxon>Gammaproteobacteria</taxon>
        <taxon>Enterobacterales</taxon>
        <taxon>Enterobacteriaceae</taxon>
        <taxon>Candidatus Aschnera</taxon>
    </lineage>
</organism>
<reference evidence="12" key="1">
    <citation type="journal article" date="2023" name="Front. Microbiol.">
        <title>Genome analysis of Candidatus Aschnera chinzeii, the bacterial endosymbiont of the blood-sucking bat fly Penicillidia jenynsii (Insecta: Diptera: Nycteribiidae).</title>
        <authorList>
            <person name="Koga R."/>
            <person name="Moriyama M."/>
            <person name="Nozaki T."/>
            <person name="Fukatsu T."/>
        </authorList>
    </citation>
    <scope>NUCLEOTIDE SEQUENCE</scope>
    <source>
        <strain evidence="12">Kw-01</strain>
    </source>
</reference>
<accession>A0AAT9G4X7</accession>
<evidence type="ECO:0000256" key="1">
    <source>
        <dbReference type="ARBA" id="ARBA00001947"/>
    </source>
</evidence>
<protein>
    <recommendedName>
        <fullName evidence="13">Murein DD-endopeptidase MepM</fullName>
    </recommendedName>
</protein>
<evidence type="ECO:0000256" key="4">
    <source>
        <dbReference type="ARBA" id="ARBA00022670"/>
    </source>
</evidence>
<evidence type="ECO:0000256" key="3">
    <source>
        <dbReference type="ARBA" id="ARBA00006646"/>
    </source>
</evidence>
<dbReference type="GO" id="GO:0005886">
    <property type="term" value="C:plasma membrane"/>
    <property type="evidence" value="ECO:0007669"/>
    <property type="project" value="UniProtKB-SubCell"/>
</dbReference>
<sequence length="434" mass="51546">MQKIIKNIFNLLNIFFIKKLIILIIYSILITLIYNYTNILVKIKNNYLNIINYIKNTYVIYKNIYILKINFNCLFDYIFNMYNIRSYIYKPENIFDEIIKTYITNQLIIIDNIFPLLHKKHINLQHKYNNNKLIIYNNTILPNIHFSNHLKTFNTTFQKNNYYSHNKRTIFNKHTTWYNQSISGTIKNNFIYNAVYSGFHYNEIHQIFKIMQWTINLHQLQLGDKYAVLLRRNKNKNHILNSYILGIHIIHNNKHYYAFRSQNGSYYNSKIDSLNLDCLSYPTKKKYKTTSGFNLTRIHPITKLKSPHRGIDLAMPIGTPVLAIADGKIINIKYNKIAGNFIIIQHKKNFISRYMHLQKILVKLNQKVKKGTSIALSGNTGRTTGPHLHYELWFHGTALNPNNIKLIQAKHLTYKEYIILIKEIKKIKNLLHIN</sequence>
<reference evidence="12" key="2">
    <citation type="submission" date="2023-10" db="EMBL/GenBank/DDBJ databases">
        <authorList>
            <person name="Koga R."/>
            <person name="Fukatsu T."/>
        </authorList>
    </citation>
    <scope>NUCLEOTIDE SEQUENCE</scope>
    <source>
        <strain evidence="12">Kw-01</strain>
    </source>
</reference>
<keyword evidence="4" id="KW-0645">Protease</keyword>
<keyword evidence="9" id="KW-1133">Transmembrane helix</keyword>
<feature type="transmembrane region" description="Helical" evidence="9">
    <location>
        <begin position="20"/>
        <end position="37"/>
    </location>
</feature>
<dbReference type="GO" id="GO:0006508">
    <property type="term" value="P:proteolysis"/>
    <property type="evidence" value="ECO:0007669"/>
    <property type="project" value="UniProtKB-KW"/>
</dbReference>
<keyword evidence="9" id="KW-0812">Transmembrane</keyword>
<feature type="domain" description="M23ase beta-sheet core" evidence="10">
    <location>
        <begin position="307"/>
        <end position="401"/>
    </location>
</feature>
<dbReference type="EMBL" id="AP028961">
    <property type="protein sequence ID" value="BET44765.1"/>
    <property type="molecule type" value="Genomic_DNA"/>
</dbReference>
<dbReference type="PANTHER" id="PTHR21666">
    <property type="entry name" value="PEPTIDASE-RELATED"/>
    <property type="match status" value="1"/>
</dbReference>
<evidence type="ECO:0000259" key="11">
    <source>
        <dbReference type="Pfam" id="PF19425"/>
    </source>
</evidence>
<comment type="subcellular location">
    <subcellularLocation>
        <location evidence="2">Cell membrane</location>
        <topology evidence="2">Single-pass membrane protein</topology>
    </subcellularLocation>
</comment>
<dbReference type="Pfam" id="PF19425">
    <property type="entry name" value="Csd3_N2"/>
    <property type="match status" value="1"/>
</dbReference>
<dbReference type="InterPro" id="IPR050570">
    <property type="entry name" value="Cell_wall_metabolism_enzyme"/>
</dbReference>
<dbReference type="CDD" id="cd12797">
    <property type="entry name" value="M23_peptidase"/>
    <property type="match status" value="1"/>
</dbReference>
<dbReference type="InterPro" id="IPR045834">
    <property type="entry name" value="Csd3_N2"/>
</dbReference>
<dbReference type="FunFam" id="2.70.70.10:FF:000002">
    <property type="entry name" value="Murein DD-endopeptidase MepM"/>
    <property type="match status" value="1"/>
</dbReference>
<evidence type="ECO:0000256" key="6">
    <source>
        <dbReference type="ARBA" id="ARBA00022801"/>
    </source>
</evidence>
<evidence type="ECO:0000313" key="12">
    <source>
        <dbReference type="EMBL" id="BET44765.1"/>
    </source>
</evidence>
<feature type="domain" description="Csd3-like second N-terminal" evidence="11">
    <location>
        <begin position="176"/>
        <end position="294"/>
    </location>
</feature>
<keyword evidence="6" id="KW-0378">Hydrolase</keyword>
<keyword evidence="5" id="KW-0479">Metal-binding</keyword>
<comment type="similarity">
    <text evidence="3">Belongs to the peptidase M23B family.</text>
</comment>
<dbReference type="Gene3D" id="2.70.70.10">
    <property type="entry name" value="Glucose Permease (Domain IIA)"/>
    <property type="match status" value="1"/>
</dbReference>
<dbReference type="PANTHER" id="PTHR21666:SF292">
    <property type="entry name" value="MUREIN DD-ENDOPEPTIDASE MEPM"/>
    <property type="match status" value="1"/>
</dbReference>
<keyword evidence="8" id="KW-0482">Metalloprotease</keyword>
<dbReference type="Gene3D" id="3.10.450.350">
    <property type="match status" value="1"/>
</dbReference>
<dbReference type="GO" id="GO:0004222">
    <property type="term" value="F:metalloendopeptidase activity"/>
    <property type="evidence" value="ECO:0007669"/>
    <property type="project" value="TreeGrafter"/>
</dbReference>
<dbReference type="SUPFAM" id="SSF51261">
    <property type="entry name" value="Duplicated hybrid motif"/>
    <property type="match status" value="1"/>
</dbReference>
<keyword evidence="7" id="KW-0862">Zinc</keyword>
<evidence type="ECO:0000259" key="10">
    <source>
        <dbReference type="Pfam" id="PF01551"/>
    </source>
</evidence>
<evidence type="ECO:0000256" key="2">
    <source>
        <dbReference type="ARBA" id="ARBA00004162"/>
    </source>
</evidence>
<evidence type="ECO:0000256" key="5">
    <source>
        <dbReference type="ARBA" id="ARBA00022723"/>
    </source>
</evidence>